<feature type="domain" description="TrfB transcriptional repressor protein" evidence="3">
    <location>
        <begin position="10"/>
        <end position="89"/>
    </location>
</feature>
<accession>A0A177MGJ1</accession>
<dbReference type="Gene3D" id="1.10.10.2690">
    <property type="match status" value="1"/>
</dbReference>
<sequence>MTKPSRKRQLTAAEFEAVRPLLNISKDRIDAAYSALVLGDVLQSVADEYGWSRQAVNDAARIVWDTFQAYKRGQEAELKALNEVLPKGWEMLVIPAPVDLINEFKINVSERRALLSLEAEPLRNLTKAELLATRKKPARRKIKIGT</sequence>
<evidence type="ECO:0000259" key="3">
    <source>
        <dbReference type="Pfam" id="PF16509"/>
    </source>
</evidence>
<reference evidence="4 5" key="1">
    <citation type="submission" date="2016-03" db="EMBL/GenBank/DDBJ databases">
        <authorList>
            <person name="Ploux O."/>
        </authorList>
    </citation>
    <scope>NUCLEOTIDE SEQUENCE [LARGE SCALE GENOMIC DNA]</scope>
    <source>
        <strain evidence="4 5">R-45363</strain>
    </source>
</reference>
<dbReference type="OrthoDB" id="9154897at2"/>
<dbReference type="Pfam" id="PF16509">
    <property type="entry name" value="KORA"/>
    <property type="match status" value="1"/>
</dbReference>
<organism evidence="4 5">
    <name type="scientific">Methylomonas methanica</name>
    <dbReference type="NCBI Taxonomy" id="421"/>
    <lineage>
        <taxon>Bacteria</taxon>
        <taxon>Pseudomonadati</taxon>
        <taxon>Pseudomonadota</taxon>
        <taxon>Gammaproteobacteria</taxon>
        <taxon>Methylococcales</taxon>
        <taxon>Methylococcaceae</taxon>
        <taxon>Methylomonas</taxon>
    </lineage>
</organism>
<dbReference type="EMBL" id="LUUG01000069">
    <property type="protein sequence ID" value="OAI04898.1"/>
    <property type="molecule type" value="Genomic_DNA"/>
</dbReference>
<dbReference type="InterPro" id="IPR053721">
    <property type="entry name" value="Fimbrial_Adhesin_Reg"/>
</dbReference>
<evidence type="ECO:0000313" key="4">
    <source>
        <dbReference type="EMBL" id="OAI04898.1"/>
    </source>
</evidence>
<dbReference type="AlphaFoldDB" id="A0A177MGJ1"/>
<dbReference type="RefSeq" id="WP_064008530.1">
    <property type="nucleotide sequence ID" value="NZ_LUUG01000069.1"/>
</dbReference>
<gene>
    <name evidence="4" type="ORF">A1332_13815</name>
</gene>
<evidence type="ECO:0000313" key="5">
    <source>
        <dbReference type="Proteomes" id="UP000078090"/>
    </source>
</evidence>
<protein>
    <recommendedName>
        <fullName evidence="3">TrfB transcriptional repressor protein domain-containing protein</fullName>
    </recommendedName>
</protein>
<dbReference type="InterPro" id="IPR032428">
    <property type="entry name" value="TrfB"/>
</dbReference>
<keyword evidence="1" id="KW-0805">Transcription regulation</keyword>
<comment type="caution">
    <text evidence="4">The sequence shown here is derived from an EMBL/GenBank/DDBJ whole genome shotgun (WGS) entry which is preliminary data.</text>
</comment>
<name>A0A177MGJ1_METMH</name>
<keyword evidence="2" id="KW-0804">Transcription</keyword>
<evidence type="ECO:0000256" key="1">
    <source>
        <dbReference type="ARBA" id="ARBA00023015"/>
    </source>
</evidence>
<evidence type="ECO:0000256" key="2">
    <source>
        <dbReference type="ARBA" id="ARBA00023163"/>
    </source>
</evidence>
<dbReference type="Proteomes" id="UP000078090">
    <property type="component" value="Unassembled WGS sequence"/>
</dbReference>
<proteinExistence type="predicted"/>